<gene>
    <name evidence="1" type="ORF">L6164_003525</name>
</gene>
<protein>
    <submittedName>
        <fullName evidence="1">Uncharacterized protein</fullName>
    </submittedName>
</protein>
<proteinExistence type="predicted"/>
<comment type="caution">
    <text evidence="1">The sequence shown here is derived from an EMBL/GenBank/DDBJ whole genome shotgun (WGS) entry which is preliminary data.</text>
</comment>
<keyword evidence="2" id="KW-1185">Reference proteome</keyword>
<evidence type="ECO:0000313" key="2">
    <source>
        <dbReference type="Proteomes" id="UP000828941"/>
    </source>
</evidence>
<evidence type="ECO:0000313" key="1">
    <source>
        <dbReference type="EMBL" id="KAI4354678.1"/>
    </source>
</evidence>
<dbReference type="EMBL" id="CM039427">
    <property type="protein sequence ID" value="KAI4354678.1"/>
    <property type="molecule type" value="Genomic_DNA"/>
</dbReference>
<sequence>MLLDNPFRSAIIILAILILHYKSCCAKSNHDCATLSCGHIHNISYPFRLKQDPKHCGDFRYELSCENNFTFLYLYSGKYYVKALNYNNYTIRVVDAAIEREIFSSRPSFSLARFNFSRGDSFSWFKYKWKEPEIYPQLSKPISFLNCAEPVNSPVYVDTAACNTCMSNTFDCYIDDMDQIHCLHHGPASTIHRMISVVKGILWTVFFYLMIHLSAKSLCGTPVVILFLPANRPDMSRVMNMLESEVESLAMPPKPILSLPRMEEQEEEANTDTAELPLSELSVQPSDCAALLDATK</sequence>
<reference evidence="1 2" key="1">
    <citation type="journal article" date="2022" name="DNA Res.">
        <title>Chromosomal-level genome assembly of the orchid tree Bauhinia variegata (Leguminosae; Cercidoideae) supports the allotetraploid origin hypothesis of Bauhinia.</title>
        <authorList>
            <person name="Zhong Y."/>
            <person name="Chen Y."/>
            <person name="Zheng D."/>
            <person name="Pang J."/>
            <person name="Liu Y."/>
            <person name="Luo S."/>
            <person name="Meng S."/>
            <person name="Qian L."/>
            <person name="Wei D."/>
            <person name="Dai S."/>
            <person name="Zhou R."/>
        </authorList>
    </citation>
    <scope>NUCLEOTIDE SEQUENCE [LARGE SCALE GENOMIC DNA]</scope>
    <source>
        <strain evidence="1">BV-YZ2020</strain>
    </source>
</reference>
<dbReference type="Proteomes" id="UP000828941">
    <property type="component" value="Chromosome 2"/>
</dbReference>
<organism evidence="1 2">
    <name type="scientific">Bauhinia variegata</name>
    <name type="common">Purple orchid tree</name>
    <name type="synonym">Phanera variegata</name>
    <dbReference type="NCBI Taxonomy" id="167791"/>
    <lineage>
        <taxon>Eukaryota</taxon>
        <taxon>Viridiplantae</taxon>
        <taxon>Streptophyta</taxon>
        <taxon>Embryophyta</taxon>
        <taxon>Tracheophyta</taxon>
        <taxon>Spermatophyta</taxon>
        <taxon>Magnoliopsida</taxon>
        <taxon>eudicotyledons</taxon>
        <taxon>Gunneridae</taxon>
        <taxon>Pentapetalae</taxon>
        <taxon>rosids</taxon>
        <taxon>fabids</taxon>
        <taxon>Fabales</taxon>
        <taxon>Fabaceae</taxon>
        <taxon>Cercidoideae</taxon>
        <taxon>Cercideae</taxon>
        <taxon>Bauhiniinae</taxon>
        <taxon>Bauhinia</taxon>
    </lineage>
</organism>
<name>A0ACB9Q1R7_BAUVA</name>
<accession>A0ACB9Q1R7</accession>